<proteinExistence type="inferred from homology"/>
<keyword evidence="7" id="KW-1185">Reference proteome</keyword>
<comment type="catalytic activity">
    <reaction evidence="4">
        <text>GTP + H2O = GDP + phosphate + H(+)</text>
        <dbReference type="Rhea" id="RHEA:19669"/>
        <dbReference type="ChEBI" id="CHEBI:15377"/>
        <dbReference type="ChEBI" id="CHEBI:15378"/>
        <dbReference type="ChEBI" id="CHEBI:37565"/>
        <dbReference type="ChEBI" id="CHEBI:43474"/>
        <dbReference type="ChEBI" id="CHEBI:58189"/>
        <dbReference type="EC" id="3.6.5.2"/>
    </reaction>
</comment>
<evidence type="ECO:0000256" key="4">
    <source>
        <dbReference type="ARBA" id="ARBA00048098"/>
    </source>
</evidence>
<dbReference type="AlphaFoldDB" id="A0AA89C2U5"/>
<dbReference type="InterPro" id="IPR027417">
    <property type="entry name" value="P-loop_NTPase"/>
</dbReference>
<comment type="similarity">
    <text evidence="1">Belongs to the small GTPase superfamily. Ras family.</text>
</comment>
<dbReference type="InterPro" id="IPR051065">
    <property type="entry name" value="Ras-related_GTPase"/>
</dbReference>
<dbReference type="InterPro" id="IPR005225">
    <property type="entry name" value="Small_GTP-bd"/>
</dbReference>
<organism evidence="6 7">
    <name type="scientific">Pinctada imbricata</name>
    <name type="common">Atlantic pearl-oyster</name>
    <name type="synonym">Pinctada martensii</name>
    <dbReference type="NCBI Taxonomy" id="66713"/>
    <lineage>
        <taxon>Eukaryota</taxon>
        <taxon>Metazoa</taxon>
        <taxon>Spiralia</taxon>
        <taxon>Lophotrochozoa</taxon>
        <taxon>Mollusca</taxon>
        <taxon>Bivalvia</taxon>
        <taxon>Autobranchia</taxon>
        <taxon>Pteriomorphia</taxon>
        <taxon>Pterioida</taxon>
        <taxon>Pterioidea</taxon>
        <taxon>Pteriidae</taxon>
        <taxon>Pinctada</taxon>
    </lineage>
</organism>
<dbReference type="PROSITE" id="PS51419">
    <property type="entry name" value="RAB"/>
    <property type="match status" value="1"/>
</dbReference>
<dbReference type="PROSITE" id="PS51421">
    <property type="entry name" value="RAS"/>
    <property type="match status" value="1"/>
</dbReference>
<dbReference type="Gene3D" id="3.40.50.300">
    <property type="entry name" value="P-loop containing nucleotide triphosphate hydrolases"/>
    <property type="match status" value="1"/>
</dbReference>
<keyword evidence="3" id="KW-0378">Hydrolase</keyword>
<protein>
    <recommendedName>
        <fullName evidence="2">small monomeric GTPase</fullName>
        <ecNumber evidence="2">3.6.5.2</ecNumber>
    </recommendedName>
</protein>
<dbReference type="InterPro" id="IPR001806">
    <property type="entry name" value="Small_GTPase"/>
</dbReference>
<dbReference type="PRINTS" id="PR00449">
    <property type="entry name" value="RASTRNSFRMNG"/>
</dbReference>
<comment type="caution">
    <text evidence="6">The sequence shown here is derived from an EMBL/GenBank/DDBJ whole genome shotgun (WGS) entry which is preliminary data.</text>
</comment>
<evidence type="ECO:0000256" key="1">
    <source>
        <dbReference type="ARBA" id="ARBA00008344"/>
    </source>
</evidence>
<evidence type="ECO:0000313" key="6">
    <source>
        <dbReference type="EMBL" id="KAK3097231.1"/>
    </source>
</evidence>
<evidence type="ECO:0000256" key="2">
    <source>
        <dbReference type="ARBA" id="ARBA00011984"/>
    </source>
</evidence>
<dbReference type="SUPFAM" id="SSF52540">
    <property type="entry name" value="P-loop containing nucleoside triphosphate hydrolases"/>
    <property type="match status" value="1"/>
</dbReference>
<feature type="region of interest" description="Disordered" evidence="5">
    <location>
        <begin position="1"/>
        <end position="23"/>
    </location>
</feature>
<dbReference type="SMART" id="SM00173">
    <property type="entry name" value="RAS"/>
    <property type="match status" value="1"/>
</dbReference>
<dbReference type="EMBL" id="VSWD01000007">
    <property type="protein sequence ID" value="KAK3097231.1"/>
    <property type="molecule type" value="Genomic_DNA"/>
</dbReference>
<sequence>MPLPSSSKDPKPAMEEKHSKHGFHSGKDINIVVAGMKGVGKSALTVRYLTRRFIGDYDSEMEAVYTHNTVLDGKSLTVHILDTAWQGDGTEIKEDQILWADAIVLVYSITDRTSFEKLREIADFVLSKRSDETKLVMTLVSNKCDLIHMQKVSEVEVTQFCAEYNCLFFEASASESSASVLNAFNGTCRQVRLTNRKREKLLRFMSNPAVAAKLQIRNSLKSLTEMKWRSRAPTM</sequence>
<dbReference type="GO" id="GO:0003925">
    <property type="term" value="F:G protein activity"/>
    <property type="evidence" value="ECO:0007669"/>
    <property type="project" value="UniProtKB-EC"/>
</dbReference>
<dbReference type="Proteomes" id="UP001186944">
    <property type="component" value="Unassembled WGS sequence"/>
</dbReference>
<dbReference type="EC" id="3.6.5.2" evidence="2"/>
<evidence type="ECO:0000313" key="7">
    <source>
        <dbReference type="Proteomes" id="UP001186944"/>
    </source>
</evidence>
<accession>A0AA89C2U5</accession>
<evidence type="ECO:0000256" key="3">
    <source>
        <dbReference type="ARBA" id="ARBA00022801"/>
    </source>
</evidence>
<gene>
    <name evidence="6" type="ORF">FSP39_007826</name>
</gene>
<dbReference type="PANTHER" id="PTHR45704">
    <property type="entry name" value="RAS-LIKE FAMILY MEMBER 11"/>
    <property type="match status" value="1"/>
</dbReference>
<dbReference type="GO" id="GO:0005525">
    <property type="term" value="F:GTP binding"/>
    <property type="evidence" value="ECO:0007669"/>
    <property type="project" value="InterPro"/>
</dbReference>
<dbReference type="SMART" id="SM00174">
    <property type="entry name" value="RHO"/>
    <property type="match status" value="1"/>
</dbReference>
<feature type="compositionally biased region" description="Basic and acidic residues" evidence="5">
    <location>
        <begin position="8"/>
        <end position="18"/>
    </location>
</feature>
<name>A0AA89C2U5_PINIB</name>
<dbReference type="Pfam" id="PF00071">
    <property type="entry name" value="Ras"/>
    <property type="match status" value="1"/>
</dbReference>
<dbReference type="SMART" id="SM00175">
    <property type="entry name" value="RAB"/>
    <property type="match status" value="1"/>
</dbReference>
<evidence type="ECO:0000256" key="5">
    <source>
        <dbReference type="SAM" id="MobiDB-lite"/>
    </source>
</evidence>
<dbReference type="NCBIfam" id="TIGR00231">
    <property type="entry name" value="small_GTP"/>
    <property type="match status" value="1"/>
</dbReference>
<reference evidence="6" key="1">
    <citation type="submission" date="2019-08" db="EMBL/GenBank/DDBJ databases">
        <title>The improved chromosome-level genome for the pearl oyster Pinctada fucata martensii using PacBio sequencing and Hi-C.</title>
        <authorList>
            <person name="Zheng Z."/>
        </authorList>
    </citation>
    <scope>NUCLEOTIDE SEQUENCE</scope>
    <source>
        <strain evidence="6">ZZ-2019</strain>
        <tissue evidence="6">Adductor muscle</tissue>
    </source>
</reference>